<protein>
    <submittedName>
        <fullName evidence="1">Uncharacterized protein</fullName>
    </submittedName>
</protein>
<reference evidence="1 2" key="1">
    <citation type="journal article" date="2012" name="PLoS Pathog.">
        <title>Diverse lifestyles and strategies of plant pathogenesis encoded in the genomes of eighteen Dothideomycetes fungi.</title>
        <authorList>
            <person name="Ohm R.A."/>
            <person name="Feau N."/>
            <person name="Henrissat B."/>
            <person name="Schoch C.L."/>
            <person name="Horwitz B.A."/>
            <person name="Barry K.W."/>
            <person name="Condon B.J."/>
            <person name="Copeland A.C."/>
            <person name="Dhillon B."/>
            <person name="Glaser F."/>
            <person name="Hesse C.N."/>
            <person name="Kosti I."/>
            <person name="LaButti K."/>
            <person name="Lindquist E.A."/>
            <person name="Lucas S."/>
            <person name="Salamov A.A."/>
            <person name="Bradshaw R.E."/>
            <person name="Ciuffetti L."/>
            <person name="Hamelin R.C."/>
            <person name="Kema G.H.J."/>
            <person name="Lawrence C."/>
            <person name="Scott J.A."/>
            <person name="Spatafora J.W."/>
            <person name="Turgeon B.G."/>
            <person name="de Wit P.J.G.M."/>
            <person name="Zhong S."/>
            <person name="Goodwin S.B."/>
            <person name="Grigoriev I.V."/>
        </authorList>
    </citation>
    <scope>NUCLEOTIDE SEQUENCE [LARGE SCALE GENOMIC DNA]</scope>
    <source>
        <strain evidence="1 2">UAMH 10762</strain>
    </source>
</reference>
<dbReference type="EMBL" id="KB445556">
    <property type="protein sequence ID" value="EMC96111.1"/>
    <property type="molecule type" value="Genomic_DNA"/>
</dbReference>
<dbReference type="RefSeq" id="XP_007677323.1">
    <property type="nucleotide sequence ID" value="XM_007679133.1"/>
</dbReference>
<evidence type="ECO:0000313" key="1">
    <source>
        <dbReference type="EMBL" id="EMC96111.1"/>
    </source>
</evidence>
<gene>
    <name evidence="1" type="ORF">BAUCODRAFT_517980</name>
</gene>
<proteinExistence type="predicted"/>
<dbReference type="HOGENOM" id="CLU_1578227_0_0_1"/>
<dbReference type="AlphaFoldDB" id="M2MHL8"/>
<dbReference type="GeneID" id="19115092"/>
<dbReference type="OrthoDB" id="3645374at2759"/>
<organism evidence="1 2">
    <name type="scientific">Baudoinia panamericana (strain UAMH 10762)</name>
    <name type="common">Angels' share fungus</name>
    <name type="synonym">Baudoinia compniacensis (strain UAMH 10762)</name>
    <dbReference type="NCBI Taxonomy" id="717646"/>
    <lineage>
        <taxon>Eukaryota</taxon>
        <taxon>Fungi</taxon>
        <taxon>Dikarya</taxon>
        <taxon>Ascomycota</taxon>
        <taxon>Pezizomycotina</taxon>
        <taxon>Dothideomycetes</taxon>
        <taxon>Dothideomycetidae</taxon>
        <taxon>Mycosphaerellales</taxon>
        <taxon>Teratosphaeriaceae</taxon>
        <taxon>Baudoinia</taxon>
    </lineage>
</organism>
<evidence type="ECO:0000313" key="2">
    <source>
        <dbReference type="Proteomes" id="UP000011761"/>
    </source>
</evidence>
<name>M2MHL8_BAUPA</name>
<accession>M2MHL8</accession>
<dbReference type="KEGG" id="bcom:BAUCODRAFT_517980"/>
<keyword evidence="2" id="KW-1185">Reference proteome</keyword>
<sequence>MFATAIPSVHDDFPREKNVVRLNIDYGSGQLKAALQYICKGERACQSKIISVPWDEGCSVLEQKIVPFGDGSIIRGDDVDLFVDKEPERSGEVIELWKLCLCPEYQDMDAARRVWSALGAKHGDMGAIRDSYRAQSELDQGQNLALAQNVEPLGGGAGNVERRLGYYRR</sequence>
<dbReference type="Proteomes" id="UP000011761">
    <property type="component" value="Unassembled WGS sequence"/>
</dbReference>